<reference evidence="4" key="3">
    <citation type="submission" date="2023-05" db="EMBL/GenBank/DDBJ databases">
        <authorList>
            <person name="Smith C.H."/>
        </authorList>
    </citation>
    <scope>NUCLEOTIDE SEQUENCE</scope>
    <source>
        <strain evidence="4">CHS0354</strain>
        <tissue evidence="4">Mantle</tissue>
    </source>
</reference>
<evidence type="ECO:0000256" key="1">
    <source>
        <dbReference type="ARBA" id="ARBA00008535"/>
    </source>
</evidence>
<dbReference type="PANTHER" id="PTHR32046">
    <property type="entry name" value="G DOMAIN-CONTAINING PROTEIN"/>
    <property type="match status" value="1"/>
</dbReference>
<comment type="caution">
    <text evidence="4">The sequence shown here is derived from an EMBL/GenBank/DDBJ whole genome shotgun (WGS) entry which is preliminary data.</text>
</comment>
<dbReference type="Pfam" id="PF04548">
    <property type="entry name" value="AIG1"/>
    <property type="match status" value="1"/>
</dbReference>
<dbReference type="SUPFAM" id="SSF52540">
    <property type="entry name" value="P-loop containing nucleoside triphosphate hydrolases"/>
    <property type="match status" value="1"/>
</dbReference>
<evidence type="ECO:0000259" key="3">
    <source>
        <dbReference type="Pfam" id="PF04548"/>
    </source>
</evidence>
<dbReference type="PANTHER" id="PTHR32046:SF14">
    <property type="match status" value="1"/>
</dbReference>
<dbReference type="Gene3D" id="3.40.50.300">
    <property type="entry name" value="P-loop containing nucleotide triphosphate hydrolases"/>
    <property type="match status" value="1"/>
</dbReference>
<comment type="similarity">
    <text evidence="1">Belongs to the TRAFAC class TrmE-Era-EngA-EngB-Septin-like GTPase superfamily. AIG1/Toc34/Toc159-like paraseptin GTPase family. IAN subfamily.</text>
</comment>
<reference evidence="4" key="1">
    <citation type="journal article" date="2021" name="Genome Biol. Evol.">
        <title>A High-Quality Reference Genome for a Parasitic Bivalve with Doubly Uniparental Inheritance (Bivalvia: Unionida).</title>
        <authorList>
            <person name="Smith C.H."/>
        </authorList>
    </citation>
    <scope>NUCLEOTIDE SEQUENCE</scope>
    <source>
        <strain evidence="4">CHS0354</strain>
    </source>
</reference>
<feature type="domain" description="AIG1-type G" evidence="3">
    <location>
        <begin position="45"/>
        <end position="139"/>
    </location>
</feature>
<reference evidence="4" key="2">
    <citation type="journal article" date="2021" name="Genome Biol. Evol.">
        <title>Developing a high-quality reference genome for a parasitic bivalve with doubly uniparental inheritance (Bivalvia: Unionida).</title>
        <authorList>
            <person name="Smith C.H."/>
        </authorList>
    </citation>
    <scope>NUCLEOTIDE SEQUENCE</scope>
    <source>
        <strain evidence="4">CHS0354</strain>
        <tissue evidence="4">Mantle</tissue>
    </source>
</reference>
<organism evidence="4 5">
    <name type="scientific">Potamilus streckersoni</name>
    <dbReference type="NCBI Taxonomy" id="2493646"/>
    <lineage>
        <taxon>Eukaryota</taxon>
        <taxon>Metazoa</taxon>
        <taxon>Spiralia</taxon>
        <taxon>Lophotrochozoa</taxon>
        <taxon>Mollusca</taxon>
        <taxon>Bivalvia</taxon>
        <taxon>Autobranchia</taxon>
        <taxon>Heteroconchia</taxon>
        <taxon>Palaeoheterodonta</taxon>
        <taxon>Unionida</taxon>
        <taxon>Unionoidea</taxon>
        <taxon>Unionidae</taxon>
        <taxon>Ambleminae</taxon>
        <taxon>Lampsilini</taxon>
        <taxon>Potamilus</taxon>
    </lineage>
</organism>
<keyword evidence="2" id="KW-0547">Nucleotide-binding</keyword>
<dbReference type="InterPro" id="IPR006703">
    <property type="entry name" value="G_AIG1"/>
</dbReference>
<protein>
    <recommendedName>
        <fullName evidence="3">AIG1-type G domain-containing protein</fullName>
    </recommendedName>
</protein>
<gene>
    <name evidence="4" type="ORF">CHS0354_012231</name>
</gene>
<evidence type="ECO:0000313" key="5">
    <source>
        <dbReference type="Proteomes" id="UP001195483"/>
    </source>
</evidence>
<dbReference type="EMBL" id="JAEAOA010000745">
    <property type="protein sequence ID" value="KAK3588166.1"/>
    <property type="molecule type" value="Genomic_DNA"/>
</dbReference>
<dbReference type="Proteomes" id="UP001195483">
    <property type="component" value="Unassembled WGS sequence"/>
</dbReference>
<evidence type="ECO:0000256" key="2">
    <source>
        <dbReference type="ARBA" id="ARBA00022741"/>
    </source>
</evidence>
<proteinExistence type="inferred from homology"/>
<sequence>MLNYILGVDLDDSWRFTIQHLMDKDQANQRTNCITWYEVNYQHGNRLKYNLNIIDTPEFCDTRGIDEDKKIVDQIRAFFMTPGDQGIDNIDAVCFVTKAALASLTNTHQYILDSILSLFGRDAKDNIFVLMTFADGNEPLVLEALKTTNFIFKQSFSFNCSGLPDCAYSLEQFENFFEELNHMQQTSLQQTAEVLALKKQIENTIDCLLPQICDGLNQLNTIKQEINVLKNHKKDVYWDRDFSYSLKEIQQRKVDTKPGRCVTNCFVCSFTCHLDCKYTDDKDKKECSAMGPDGYCTKCTGKCHWTKHKNRSFYYETNVQERVEKYEKLKAKYGGGLFNSSSEANAKSHYKSVRQNVMGMMKTAREATNKLEQGSLKPNILNEESYVNCLIEIVKRGGTAGWEDQVAILEEIKSGRESQGRDEDSKYTGCQLC</sequence>
<name>A0AAE0VS95_9BIVA</name>
<dbReference type="InterPro" id="IPR027417">
    <property type="entry name" value="P-loop_NTPase"/>
</dbReference>
<evidence type="ECO:0000313" key="4">
    <source>
        <dbReference type="EMBL" id="KAK3588166.1"/>
    </source>
</evidence>
<dbReference type="GO" id="GO:0005525">
    <property type="term" value="F:GTP binding"/>
    <property type="evidence" value="ECO:0007669"/>
    <property type="project" value="InterPro"/>
</dbReference>
<accession>A0AAE0VS95</accession>
<keyword evidence="5" id="KW-1185">Reference proteome</keyword>
<dbReference type="AlphaFoldDB" id="A0AAE0VS95"/>